<sequence length="121" mass="13401">MPRLHHRTILIVEDEYLLACELETQLREAGACVLGPVGSLQDALDLLASGQHVDGAILDVNLQGAAVFPVADMLLDRDVPFVFTTGYDDLVLPARLRQALRYEKPLDIAVVLRRIRQLIEG</sequence>
<feature type="domain" description="Response regulatory" evidence="2">
    <location>
        <begin position="8"/>
        <end position="119"/>
    </location>
</feature>
<dbReference type="InterPro" id="IPR011006">
    <property type="entry name" value="CheY-like_superfamily"/>
</dbReference>
<dbReference type="OrthoDB" id="582170at2"/>
<organism evidence="3 4">
    <name type="scientific">Paracoccus gahaiensis</name>
    <dbReference type="NCBI Taxonomy" id="1706839"/>
    <lineage>
        <taxon>Bacteria</taxon>
        <taxon>Pseudomonadati</taxon>
        <taxon>Pseudomonadota</taxon>
        <taxon>Alphaproteobacteria</taxon>
        <taxon>Rhodobacterales</taxon>
        <taxon>Paracoccaceae</taxon>
        <taxon>Paracoccus</taxon>
    </lineage>
</organism>
<keyword evidence="1" id="KW-0597">Phosphoprotein</keyword>
<protein>
    <submittedName>
        <fullName evidence="3">Response regulator</fullName>
    </submittedName>
</protein>
<evidence type="ECO:0000313" key="3">
    <source>
        <dbReference type="EMBL" id="TJZ91447.1"/>
    </source>
</evidence>
<dbReference type="GO" id="GO:0000160">
    <property type="term" value="P:phosphorelay signal transduction system"/>
    <property type="evidence" value="ECO:0007669"/>
    <property type="project" value="InterPro"/>
</dbReference>
<name>A0A4U0R8Z3_9RHOB</name>
<dbReference type="InterPro" id="IPR001789">
    <property type="entry name" value="Sig_transdc_resp-reg_receiver"/>
</dbReference>
<keyword evidence="4" id="KW-1185">Reference proteome</keyword>
<evidence type="ECO:0000313" key="4">
    <source>
        <dbReference type="Proteomes" id="UP000309747"/>
    </source>
</evidence>
<dbReference type="RefSeq" id="WP_136886288.1">
    <property type="nucleotide sequence ID" value="NZ_SUNI01000010.1"/>
</dbReference>
<evidence type="ECO:0000256" key="1">
    <source>
        <dbReference type="PROSITE-ProRule" id="PRU00169"/>
    </source>
</evidence>
<dbReference type="SUPFAM" id="SSF52172">
    <property type="entry name" value="CheY-like"/>
    <property type="match status" value="1"/>
</dbReference>
<evidence type="ECO:0000259" key="2">
    <source>
        <dbReference type="PROSITE" id="PS50110"/>
    </source>
</evidence>
<dbReference type="AlphaFoldDB" id="A0A4U0R8Z3"/>
<gene>
    <name evidence="3" type="ORF">FA743_11725</name>
</gene>
<comment type="caution">
    <text evidence="3">The sequence shown here is derived from an EMBL/GenBank/DDBJ whole genome shotgun (WGS) entry which is preliminary data.</text>
</comment>
<dbReference type="PROSITE" id="PS50110">
    <property type="entry name" value="RESPONSE_REGULATORY"/>
    <property type="match status" value="1"/>
</dbReference>
<reference evidence="3 4" key="1">
    <citation type="submission" date="2019-04" db="EMBL/GenBank/DDBJ databases">
        <authorList>
            <person name="Li J."/>
        </authorList>
    </citation>
    <scope>NUCLEOTIDE SEQUENCE [LARGE SCALE GENOMIC DNA]</scope>
    <source>
        <strain evidence="3 4">KCTC 42687</strain>
    </source>
</reference>
<dbReference type="SMART" id="SM00448">
    <property type="entry name" value="REC"/>
    <property type="match status" value="1"/>
</dbReference>
<dbReference type="Gene3D" id="3.40.50.2300">
    <property type="match status" value="1"/>
</dbReference>
<proteinExistence type="predicted"/>
<dbReference type="Proteomes" id="UP000309747">
    <property type="component" value="Unassembled WGS sequence"/>
</dbReference>
<dbReference type="EMBL" id="SUNI01000010">
    <property type="protein sequence ID" value="TJZ91447.1"/>
    <property type="molecule type" value="Genomic_DNA"/>
</dbReference>
<feature type="modified residue" description="4-aspartylphosphate" evidence="1">
    <location>
        <position position="59"/>
    </location>
</feature>
<accession>A0A4U0R8Z3</accession>